<evidence type="ECO:0000259" key="7">
    <source>
        <dbReference type="PROSITE" id="PS50865"/>
    </source>
</evidence>
<dbReference type="PROSITE" id="PS50865">
    <property type="entry name" value="ZF_MYND_2"/>
    <property type="match status" value="1"/>
</dbReference>
<feature type="region of interest" description="Disordered" evidence="6">
    <location>
        <begin position="447"/>
        <end position="470"/>
    </location>
</feature>
<dbReference type="Pfam" id="PF01753">
    <property type="entry name" value="zf-MYND"/>
    <property type="match status" value="1"/>
</dbReference>
<reference evidence="8" key="1">
    <citation type="journal article" date="2016" name="PLoS Negl. Trop. Dis.">
        <title>A Deep Insight into the Sialome of Rhodnius neglectus, a Vector of Chagas Disease.</title>
        <authorList>
            <person name="Santiago P.B."/>
            <person name="Assumpcao T.C."/>
            <person name="Araujo C.N."/>
            <person name="Bastos I.M."/>
            <person name="Neves D."/>
            <person name="Silva I.G."/>
            <person name="Charneau S."/>
            <person name="Queiroz R.M."/>
            <person name="Raiol T."/>
            <person name="Oliveira J.V."/>
            <person name="Sousa M.V."/>
            <person name="Calvo E."/>
            <person name="Ribeiro J.M."/>
            <person name="Santana J.M."/>
        </authorList>
    </citation>
    <scope>NUCLEOTIDE SEQUENCE</scope>
    <source>
        <tissue evidence="8">Salivary glands</tissue>
    </source>
</reference>
<keyword evidence="1" id="KW-0479">Metal-binding</keyword>
<evidence type="ECO:0000256" key="4">
    <source>
        <dbReference type="PROSITE-ProRule" id="PRU00134"/>
    </source>
</evidence>
<feature type="compositionally biased region" description="Polar residues" evidence="6">
    <location>
        <begin position="538"/>
        <end position="557"/>
    </location>
</feature>
<evidence type="ECO:0000256" key="1">
    <source>
        <dbReference type="ARBA" id="ARBA00022723"/>
    </source>
</evidence>
<evidence type="ECO:0000256" key="5">
    <source>
        <dbReference type="SAM" id="Coils"/>
    </source>
</evidence>
<dbReference type="PROSITE" id="PS01360">
    <property type="entry name" value="ZF_MYND_1"/>
    <property type="match status" value="1"/>
</dbReference>
<sequence length="787" mass="85728">MHVMDTECEKIGGGCLAAESAPELAKPSESPLLVGDAKTPQVLKNLEEEKTLVNGGSDHPCTTTTEAVAVEEEGEEVEDGADGAGAVEEMDVDGEKGTKEVEEEEEEEEEEQEAEDEEVAEEAESNQLLASEDKEDIGEEVDEEGNVNREVEDDEEVEVEMNLSKTDVVEESIENADETKEESLPKITDVTEEAHSTPLVEAKENISDDKMSEAKTESKPSSPASSVQSKEAKEEAAVIPVNESSEQRSSVGILNNKLSQLQKEGEKRKIVSDKEGEGEVSSESESDTSRKKIKVEPDLETASNEPPPPRPDHSPQHLVDDGRERFIQEFISQCSQSVEEMDRAAERLHKEVETLAELARAKELEWNAILRVRKMREEMLERLLRKRRLATDEYLERTHLENSVHKNISKFQGNNQLMMVPIVSSSPGVMSSRGPPPVRLPEYGKQQRPILPKPYGNIVDPNCNTREGRNGPIVDVKSIIADYSSGYRSRHPESVPRRGRRMRGGPLIEPPPNRMSVNPSLISMANMALGSGASIRTVSDSPYNLSQDHSRPSSTDPSRGGASDGSGSMGYKDVLVQFAKMTNQAGAGHGGKGPPNGVPPPPPPYPEVTLHPVSRPGSSPPTPPSSSLLHGILTKSSGAMGSAAATSNRPPANFSPTLARLLTAPDRPPHPVQPPPHFRPQHPPRVSIADILSSSKKSRNEITITPVSGNPSTKAKEDVVLLQDDDEAEVSDRLVIDESADNEEIPQCQGCRQKPAQFVCAGCGNQWYCSRECQVTAWEEHSDVCSG</sequence>
<feature type="compositionally biased region" description="Acidic residues" evidence="6">
    <location>
        <begin position="133"/>
        <end position="159"/>
    </location>
</feature>
<dbReference type="SUPFAM" id="SSF144232">
    <property type="entry name" value="HIT/MYND zinc finger-like"/>
    <property type="match status" value="1"/>
</dbReference>
<feature type="domain" description="MYND-type" evidence="7">
    <location>
        <begin position="748"/>
        <end position="785"/>
    </location>
</feature>
<feature type="region of interest" description="Disordered" evidence="6">
    <location>
        <begin position="70"/>
        <end position="318"/>
    </location>
</feature>
<feature type="compositionally biased region" description="Acidic residues" evidence="6">
    <location>
        <begin position="70"/>
        <end position="81"/>
    </location>
</feature>
<feature type="coiled-coil region" evidence="5">
    <location>
        <begin position="338"/>
        <end position="365"/>
    </location>
</feature>
<organism evidence="8">
    <name type="scientific">Rhodnius neglectus</name>
    <dbReference type="NCBI Taxonomy" id="72488"/>
    <lineage>
        <taxon>Eukaryota</taxon>
        <taxon>Metazoa</taxon>
        <taxon>Ecdysozoa</taxon>
        <taxon>Arthropoda</taxon>
        <taxon>Hexapoda</taxon>
        <taxon>Insecta</taxon>
        <taxon>Pterygota</taxon>
        <taxon>Neoptera</taxon>
        <taxon>Paraneoptera</taxon>
        <taxon>Hemiptera</taxon>
        <taxon>Heteroptera</taxon>
        <taxon>Panheteroptera</taxon>
        <taxon>Cimicomorpha</taxon>
        <taxon>Reduviidae</taxon>
        <taxon>Triatominae</taxon>
        <taxon>Rhodnius</taxon>
    </lineage>
</organism>
<evidence type="ECO:0000256" key="6">
    <source>
        <dbReference type="SAM" id="MobiDB-lite"/>
    </source>
</evidence>
<feature type="region of interest" description="Disordered" evidence="6">
    <location>
        <begin position="584"/>
        <end position="632"/>
    </location>
</feature>
<feature type="compositionally biased region" description="Pro residues" evidence="6">
    <location>
        <begin position="596"/>
        <end position="606"/>
    </location>
</feature>
<dbReference type="EMBL" id="GDKW01002674">
    <property type="protein sequence ID" value="JAI53921.1"/>
    <property type="molecule type" value="mRNA"/>
</dbReference>
<dbReference type="InterPro" id="IPR002893">
    <property type="entry name" value="Znf_MYND"/>
</dbReference>
<keyword evidence="5" id="KW-0175">Coiled coil</keyword>
<evidence type="ECO:0000256" key="2">
    <source>
        <dbReference type="ARBA" id="ARBA00022771"/>
    </source>
</evidence>
<dbReference type="Gene3D" id="6.10.140.2220">
    <property type="match status" value="1"/>
</dbReference>
<evidence type="ECO:0000256" key="3">
    <source>
        <dbReference type="ARBA" id="ARBA00022833"/>
    </source>
</evidence>
<keyword evidence="3" id="KW-0862">Zinc</keyword>
<evidence type="ECO:0000313" key="8">
    <source>
        <dbReference type="EMBL" id="JAI53921.1"/>
    </source>
</evidence>
<feature type="compositionally biased region" description="Basic and acidic residues" evidence="6">
    <location>
        <begin position="287"/>
        <end position="297"/>
    </location>
</feature>
<accession>A0A0P4VSC4</accession>
<keyword evidence="2 4" id="KW-0863">Zinc-finger</keyword>
<feature type="compositionally biased region" description="Acidic residues" evidence="6">
    <location>
        <begin position="101"/>
        <end position="124"/>
    </location>
</feature>
<feature type="region of interest" description="Disordered" evidence="6">
    <location>
        <begin position="661"/>
        <end position="684"/>
    </location>
</feature>
<dbReference type="AlphaFoldDB" id="A0A0P4VSC4"/>
<dbReference type="FunFam" id="6.10.140.2220:FF:000022">
    <property type="entry name" value="Leucine-rich repeat-containing protein"/>
    <property type="match status" value="1"/>
</dbReference>
<protein>
    <submittedName>
        <fullName evidence="8">Putative ctl transporter</fullName>
    </submittedName>
</protein>
<feature type="region of interest" description="Disordered" evidence="6">
    <location>
        <begin position="538"/>
        <end position="570"/>
    </location>
</feature>
<feature type="region of interest" description="Disordered" evidence="6">
    <location>
        <begin position="485"/>
        <end position="515"/>
    </location>
</feature>
<feature type="compositionally biased region" description="Polar residues" evidence="6">
    <location>
        <begin position="242"/>
        <end position="262"/>
    </location>
</feature>
<feature type="compositionally biased region" description="Low complexity" evidence="6">
    <location>
        <begin position="219"/>
        <end position="229"/>
    </location>
</feature>
<proteinExistence type="evidence at transcript level"/>
<name>A0A0P4VSC4_9HEMI</name>
<feature type="compositionally biased region" description="Basic and acidic residues" evidence="6">
    <location>
        <begin position="201"/>
        <end position="218"/>
    </location>
</feature>
<feature type="compositionally biased region" description="Pro residues" evidence="6">
    <location>
        <begin position="670"/>
        <end position="683"/>
    </location>
</feature>
<dbReference type="GO" id="GO:0008270">
    <property type="term" value="F:zinc ion binding"/>
    <property type="evidence" value="ECO:0007669"/>
    <property type="project" value="UniProtKB-KW"/>
</dbReference>
<feature type="compositionally biased region" description="Basic and acidic residues" evidence="6">
    <location>
        <begin position="263"/>
        <end position="277"/>
    </location>
</feature>